<evidence type="ECO:0000256" key="1">
    <source>
        <dbReference type="SAM" id="MobiDB-lite"/>
    </source>
</evidence>
<dbReference type="Proteomes" id="UP000005801">
    <property type="component" value="Unassembled WGS sequence"/>
</dbReference>
<feature type="region of interest" description="Disordered" evidence="1">
    <location>
        <begin position="39"/>
        <end position="100"/>
    </location>
</feature>
<organism evidence="2 3">
    <name type="scientific">Plesiocystis pacifica SIR-1</name>
    <dbReference type="NCBI Taxonomy" id="391625"/>
    <lineage>
        <taxon>Bacteria</taxon>
        <taxon>Pseudomonadati</taxon>
        <taxon>Myxococcota</taxon>
        <taxon>Polyangia</taxon>
        <taxon>Nannocystales</taxon>
        <taxon>Nannocystaceae</taxon>
        <taxon>Plesiocystis</taxon>
    </lineage>
</organism>
<dbReference type="AlphaFoldDB" id="A6GD82"/>
<keyword evidence="3" id="KW-1185">Reference proteome</keyword>
<accession>A6GD82</accession>
<protein>
    <submittedName>
        <fullName evidence="2">Uncharacterized protein</fullName>
    </submittedName>
</protein>
<evidence type="ECO:0000313" key="2">
    <source>
        <dbReference type="EMBL" id="EDM76157.1"/>
    </source>
</evidence>
<comment type="caution">
    <text evidence="2">The sequence shown here is derived from an EMBL/GenBank/DDBJ whole genome shotgun (WGS) entry which is preliminary data.</text>
</comment>
<sequence length="244" mass="24117">MANTEGLGKGTGKESGGCYEGLLCDDGLECVLGVCVPSEAEDEAEDDTMGEEDGDASGDSGGGTDEGSGESESTETTGTDTAEGETTTGDTTSTDDGGALCGDGLIEPPEVCDGSNLAGQDCAGLGYDAGVLACAPDCSSLDSSGCANDPQPGSGLYSQCLQDADCPGLSGCATYTEEGQMNPSDGFCTQLCSSNAQCSADVGGSATPLCNDSMNAFCQLDCSGGKTCPDGMECLELNVGTICL</sequence>
<feature type="compositionally biased region" description="Low complexity" evidence="1">
    <location>
        <begin position="74"/>
        <end position="98"/>
    </location>
</feature>
<name>A6GD82_9BACT</name>
<proteinExistence type="predicted"/>
<gene>
    <name evidence="2" type="ORF">PPSIR1_26893</name>
</gene>
<dbReference type="EMBL" id="ABCS01000071">
    <property type="protein sequence ID" value="EDM76157.1"/>
    <property type="molecule type" value="Genomic_DNA"/>
</dbReference>
<feature type="compositionally biased region" description="Acidic residues" evidence="1">
    <location>
        <begin position="39"/>
        <end position="56"/>
    </location>
</feature>
<dbReference type="RefSeq" id="WP_006974673.1">
    <property type="nucleotide sequence ID" value="NZ_ABCS01000071.1"/>
</dbReference>
<reference evidence="2 3" key="1">
    <citation type="submission" date="2007-06" db="EMBL/GenBank/DDBJ databases">
        <authorList>
            <person name="Shimkets L."/>
            <person name="Ferriera S."/>
            <person name="Johnson J."/>
            <person name="Kravitz S."/>
            <person name="Beeson K."/>
            <person name="Sutton G."/>
            <person name="Rogers Y.-H."/>
            <person name="Friedman R."/>
            <person name="Frazier M."/>
            <person name="Venter J.C."/>
        </authorList>
    </citation>
    <scope>NUCLEOTIDE SEQUENCE [LARGE SCALE GENOMIC DNA]</scope>
    <source>
        <strain evidence="2 3">SIR-1</strain>
    </source>
</reference>
<evidence type="ECO:0000313" key="3">
    <source>
        <dbReference type="Proteomes" id="UP000005801"/>
    </source>
</evidence>